<dbReference type="Proteomes" id="UP000031876">
    <property type="component" value="Plasmid 2"/>
</dbReference>
<dbReference type="EMBL" id="CP009334">
    <property type="protein sequence ID" value="AJG73817.1"/>
    <property type="molecule type" value="Genomic_DNA"/>
</dbReference>
<sequence length="66" mass="7653">MLFTFVIHLEGSKQRGLVKSFDFTIQAESYAKKLISEKAETIKVEIFQYVDSSFILIDSVYNVEKE</sequence>
<evidence type="ECO:0000313" key="4">
    <source>
        <dbReference type="Proteomes" id="UP000031876"/>
    </source>
</evidence>
<organism evidence="3 5">
    <name type="scientific">Bacillus thuringiensis</name>
    <dbReference type="NCBI Taxonomy" id="1428"/>
    <lineage>
        <taxon>Bacteria</taxon>
        <taxon>Bacillati</taxon>
        <taxon>Bacillota</taxon>
        <taxon>Bacilli</taxon>
        <taxon>Bacillales</taxon>
        <taxon>Bacillaceae</taxon>
        <taxon>Bacillus</taxon>
        <taxon>Bacillus cereus group</taxon>
    </lineage>
</organism>
<accession>A0A0B5NK70</accession>
<dbReference type="KEGG" id="btw:BF38_5756"/>
<dbReference type="EMBL" id="VKQN01000001">
    <property type="protein sequence ID" value="MDR4174920.1"/>
    <property type="molecule type" value="Genomic_DNA"/>
</dbReference>
<dbReference type="Proteomes" id="UP000501107">
    <property type="component" value="Plasmid unnamed3"/>
</dbReference>
<evidence type="ECO:0000313" key="5">
    <source>
        <dbReference type="Proteomes" id="UP000501107"/>
    </source>
</evidence>
<evidence type="ECO:0000313" key="1">
    <source>
        <dbReference type="EMBL" id="AJG73817.1"/>
    </source>
</evidence>
<reference evidence="1 4" key="1">
    <citation type="journal article" date="2015" name="Genome Announc.">
        <title>Complete genome sequences for 35 biothreat assay-relevant bacillus species.</title>
        <authorList>
            <person name="Johnson S.L."/>
            <person name="Daligault H.E."/>
            <person name="Davenport K.W."/>
            <person name="Jaissle J."/>
            <person name="Frey K.G."/>
            <person name="Ladner J.T."/>
            <person name="Broomall S.M."/>
            <person name="Bishop-Lilly K.A."/>
            <person name="Bruce D.C."/>
            <person name="Gibbons H.S."/>
            <person name="Coyne S.R."/>
            <person name="Lo C.C."/>
            <person name="Meincke L."/>
            <person name="Munk A.C."/>
            <person name="Koroleva G.I."/>
            <person name="Rosenzweig C.N."/>
            <person name="Palacios G.F."/>
            <person name="Redden C.L."/>
            <person name="Minogue T.D."/>
            <person name="Chain P.S."/>
        </authorList>
    </citation>
    <scope>NUCLEOTIDE SEQUENCE [LARGE SCALE GENOMIC DNA]</scope>
    <source>
        <strain evidence="1 4">HD1011</strain>
        <plasmid evidence="1 4">2</plasmid>
    </source>
</reference>
<protein>
    <submittedName>
        <fullName evidence="3">Uncharacterized protein</fullName>
    </submittedName>
</protein>
<geneLocation type="plasmid" evidence="1 4">
    <name>2</name>
</geneLocation>
<dbReference type="EMBL" id="CP053979">
    <property type="protein sequence ID" value="QKH22793.1"/>
    <property type="molecule type" value="Genomic_DNA"/>
</dbReference>
<reference evidence="2" key="2">
    <citation type="submission" date="2019-07" db="EMBL/GenBank/DDBJ databases">
        <title>Phylogenomic Reclassification of ATCC Bacillus Strains and Various Taxa within the Genus Bacillus.</title>
        <authorList>
            <person name="Riojas M.A."/>
            <person name="Frank A.M."/>
            <person name="Fenn S.L."/>
            <person name="King S.P."/>
            <person name="Brower S.M."/>
            <person name="Hazbon M.H."/>
        </authorList>
    </citation>
    <scope>NUCLEOTIDE SEQUENCE</scope>
    <source>
        <strain evidence="2">ATCC 35646</strain>
    </source>
</reference>
<proteinExistence type="predicted"/>
<dbReference type="RefSeq" id="WP_000899488.1">
    <property type="nucleotide sequence ID" value="NZ_CP009334.1"/>
</dbReference>
<dbReference type="AlphaFoldDB" id="A0A0B5NK70"/>
<keyword evidence="3" id="KW-0614">Plasmid</keyword>
<name>A0A0B5NK70_BACTU</name>
<evidence type="ECO:0000313" key="2">
    <source>
        <dbReference type="EMBL" id="MDR4174920.1"/>
    </source>
</evidence>
<reference evidence="3 5" key="3">
    <citation type="submission" date="2020-05" db="EMBL/GenBank/DDBJ databases">
        <title>FDA dAtabase for Regulatory Grade micrObial Sequences (FDA-ARGOS): Supporting development and validation of Infectious Disease Dx tests.</title>
        <authorList>
            <person name="Nelson B."/>
            <person name="Plummer A."/>
            <person name="Tallon L."/>
            <person name="Sadzewicz L."/>
            <person name="Zhao X."/>
            <person name="Vavikolanu K."/>
            <person name="Mehta A."/>
            <person name="Aluvathingal J."/>
            <person name="Nadendla S."/>
            <person name="Myers T."/>
            <person name="Yan Y."/>
            <person name="Sichtig H."/>
        </authorList>
    </citation>
    <scope>NUCLEOTIDE SEQUENCE [LARGE SCALE GENOMIC DNA]</scope>
    <source>
        <strain evidence="3 5">FDAARGOS_795</strain>
        <plasmid evidence="3 5">unnamed3</plasmid>
    </source>
</reference>
<gene>
    <name evidence="1" type="ORF">BF38_5756</name>
    <name evidence="2" type="ORF">FO599_02075</name>
    <name evidence="3" type="ORF">FOC89_02075</name>
</gene>
<dbReference type="Proteomes" id="UP001181533">
    <property type="component" value="Unassembled WGS sequence"/>
</dbReference>
<geneLocation type="plasmid" evidence="3 5">
    <name>unnamed3</name>
</geneLocation>
<evidence type="ECO:0000313" key="3">
    <source>
        <dbReference type="EMBL" id="QKH22793.1"/>
    </source>
</evidence>